<protein>
    <submittedName>
        <fullName evidence="1">Uncharacterized protein</fullName>
    </submittedName>
</protein>
<proteinExistence type="predicted"/>
<evidence type="ECO:0000313" key="1">
    <source>
        <dbReference type="EMBL" id="AXF96760.1"/>
    </source>
</evidence>
<sequence length="71" mass="7513">MPIDTACWGKSPGEVKKRALASIVEGTKSTTPVKELKSAGGSLKPTCPLAPRPNNCKSIPPAFAIKLSYSW</sequence>
<organism evidence="1 2">
    <name type="scientific">Spiroplasma phoeniceum P40</name>
    <dbReference type="NCBI Taxonomy" id="1276259"/>
    <lineage>
        <taxon>Bacteria</taxon>
        <taxon>Bacillati</taxon>
        <taxon>Mycoplasmatota</taxon>
        <taxon>Mollicutes</taxon>
        <taxon>Entomoplasmatales</taxon>
        <taxon>Spiroplasmataceae</taxon>
        <taxon>Spiroplasma</taxon>
    </lineage>
</organism>
<dbReference type="KEGG" id="sphh:SDAV_001811"/>
<gene>
    <name evidence="1" type="ORF">SDAV_001811</name>
</gene>
<reference evidence="2" key="1">
    <citation type="submission" date="2018-07" db="EMBL/GenBank/DDBJ databases">
        <title>Complete Genome Sequence of Spiroplasma phoeniceum.</title>
        <authorList>
            <person name="Davis R.E."/>
            <person name="Shao J.Y."/>
            <person name="Zhao Y."/>
            <person name="Silver A."/>
            <person name="Stump z."/>
            <person name="Gasparich G."/>
        </authorList>
    </citation>
    <scope>NUCLEOTIDE SEQUENCE [LARGE SCALE GENOMIC DNA]</scope>
    <source>
        <strain evidence="2">P40</strain>
    </source>
</reference>
<name>A0A345DRB9_9MOLU</name>
<dbReference type="EMBL" id="CP031088">
    <property type="protein sequence ID" value="AXF96760.1"/>
    <property type="molecule type" value="Genomic_DNA"/>
</dbReference>
<dbReference type="AlphaFoldDB" id="A0A345DRB9"/>
<evidence type="ECO:0000313" key="2">
    <source>
        <dbReference type="Proteomes" id="UP000253689"/>
    </source>
</evidence>
<accession>A0A345DRB9</accession>
<dbReference type="Proteomes" id="UP000253689">
    <property type="component" value="Chromosome"/>
</dbReference>
<keyword evidence="2" id="KW-1185">Reference proteome</keyword>